<dbReference type="EMBL" id="LDQV01000018">
    <property type="protein sequence ID" value="KTR27098.1"/>
    <property type="molecule type" value="Genomic_DNA"/>
</dbReference>
<comment type="caution">
    <text evidence="2">The sequence shown here is derived from an EMBL/GenBank/DDBJ whole genome shotgun (WGS) entry which is preliminary data.</text>
</comment>
<dbReference type="Proteomes" id="UP000072605">
    <property type="component" value="Unassembled WGS sequence"/>
</dbReference>
<name>A0AAW3MDA7_9BACL</name>
<evidence type="ECO:0000259" key="1">
    <source>
        <dbReference type="Pfam" id="PF05368"/>
    </source>
</evidence>
<dbReference type="Gene3D" id="3.90.25.10">
    <property type="entry name" value="UDP-galactose 4-epimerase, domain 1"/>
    <property type="match status" value="1"/>
</dbReference>
<dbReference type="InterPro" id="IPR036291">
    <property type="entry name" value="NAD(P)-bd_dom_sf"/>
</dbReference>
<accession>A0AAW3MDA7</accession>
<dbReference type="InterPro" id="IPR051604">
    <property type="entry name" value="Ergot_Alk_Oxidoreductase"/>
</dbReference>
<dbReference type="Pfam" id="PF05368">
    <property type="entry name" value="NmrA"/>
    <property type="match status" value="1"/>
</dbReference>
<protein>
    <recommendedName>
        <fullName evidence="1">NmrA-like domain-containing protein</fullName>
    </recommendedName>
</protein>
<dbReference type="InterPro" id="IPR008030">
    <property type="entry name" value="NmrA-like"/>
</dbReference>
<gene>
    <name evidence="2" type="ORF">RSA11_07390</name>
</gene>
<dbReference type="AlphaFoldDB" id="A0AAW3MDA7"/>
<dbReference type="RefSeq" id="WP_055967749.1">
    <property type="nucleotide sequence ID" value="NZ_LDQV01000018.1"/>
</dbReference>
<dbReference type="PANTHER" id="PTHR43162">
    <property type="match status" value="1"/>
</dbReference>
<organism evidence="2 3">
    <name type="scientific">Exiguobacterium indicum</name>
    <dbReference type="NCBI Taxonomy" id="296995"/>
    <lineage>
        <taxon>Bacteria</taxon>
        <taxon>Bacillati</taxon>
        <taxon>Bacillota</taxon>
        <taxon>Bacilli</taxon>
        <taxon>Bacillales</taxon>
        <taxon>Bacillales Family XII. Incertae Sedis</taxon>
        <taxon>Exiguobacterium</taxon>
    </lineage>
</organism>
<evidence type="ECO:0000313" key="3">
    <source>
        <dbReference type="Proteomes" id="UP000072605"/>
    </source>
</evidence>
<evidence type="ECO:0000313" key="2">
    <source>
        <dbReference type="EMBL" id="KTR27098.1"/>
    </source>
</evidence>
<dbReference type="PANTHER" id="PTHR43162:SF1">
    <property type="entry name" value="PRESTALK A DIFFERENTIATION PROTEIN A"/>
    <property type="match status" value="1"/>
</dbReference>
<sequence length="284" mass="32721">MTILVTGFTGNVGLAVGHAMMKRHIPFHAAVIDPAAASEKFGNAFHYRHLDYADISTFSQALKGVDQLFLMYPSQVSTRQFHLFLRYLRFTSVRHIVYLSFKDVPVFPLTPHHTIEKIIQETGIPFTIIRPGYYMQNLNLFMRDDIRFHEQIVTPAGLGKTSMIDIRDIATFVIHCLEHPAPHFNRVYTLHGEEVFGFHEIASLMTLLLGKTIRYTNPSIPFFQMKMVQKGYPKSYVNEVIMLHLPISLGLTKRTNSQFREVTGTEPIPLSQYILDYQAHWEKH</sequence>
<reference evidence="2 3" key="1">
    <citation type="journal article" date="2016" name="Front. Microbiol.">
        <title>Genomic Resource of Rice Seed Associated Bacteria.</title>
        <authorList>
            <person name="Midha S."/>
            <person name="Bansal K."/>
            <person name="Sharma S."/>
            <person name="Kumar N."/>
            <person name="Patil P.P."/>
            <person name="Chaudhry V."/>
            <person name="Patil P.B."/>
        </authorList>
    </citation>
    <scope>NUCLEOTIDE SEQUENCE [LARGE SCALE GENOMIC DNA]</scope>
    <source>
        <strain evidence="2 3">RSA11</strain>
    </source>
</reference>
<proteinExistence type="predicted"/>
<dbReference type="Gene3D" id="3.40.50.720">
    <property type="entry name" value="NAD(P)-binding Rossmann-like Domain"/>
    <property type="match status" value="1"/>
</dbReference>
<feature type="domain" description="NmrA-like" evidence="1">
    <location>
        <begin position="2"/>
        <end position="238"/>
    </location>
</feature>
<dbReference type="SUPFAM" id="SSF51735">
    <property type="entry name" value="NAD(P)-binding Rossmann-fold domains"/>
    <property type="match status" value="1"/>
</dbReference>